<dbReference type="EMBL" id="NSCI01000026">
    <property type="protein sequence ID" value="RAW87498.1"/>
    <property type="molecule type" value="Genomic_DNA"/>
</dbReference>
<comment type="caution">
    <text evidence="1">The sequence shown here is derived from an EMBL/GenBank/DDBJ whole genome shotgun (WGS) entry which is preliminary data.</text>
</comment>
<dbReference type="RefSeq" id="WP_113026540.1">
    <property type="nucleotide sequence ID" value="NZ_CAWNWQ010000026.1"/>
</dbReference>
<evidence type="ECO:0000313" key="2">
    <source>
        <dbReference type="Proteomes" id="UP000250870"/>
    </source>
</evidence>
<accession>A0A329VFB0</accession>
<evidence type="ECO:0000313" key="1">
    <source>
        <dbReference type="EMBL" id="RAW87498.1"/>
    </source>
</evidence>
<organism evidence="1 2">
    <name type="scientific">Photorhabdus laumondii subsp. clarkei</name>
    <dbReference type="NCBI Taxonomy" id="2029685"/>
    <lineage>
        <taxon>Bacteria</taxon>
        <taxon>Pseudomonadati</taxon>
        <taxon>Pseudomonadota</taxon>
        <taxon>Gammaproteobacteria</taxon>
        <taxon>Enterobacterales</taxon>
        <taxon>Morganellaceae</taxon>
        <taxon>Photorhabdus</taxon>
    </lineage>
</organism>
<dbReference type="AlphaFoldDB" id="A0A329VFB0"/>
<name>A0A329VFB0_9GAMM</name>
<proteinExistence type="predicted"/>
<reference evidence="1 2" key="1">
    <citation type="journal article" date="2018" name="Int. J. Syst. Evol. Microbiol.">
        <title>Whole-genome-based revisit of Photorhabdus phylogeny: proposal for the elevation of most Photorhabdus subspecies to the species level and description of one novel species Photorhabdus bodei sp. nov., and one novel subspecies Photorhabdus laumondii subsp. clarkei subsp. nov.</title>
        <authorList>
            <person name="Machado R.A.R."/>
            <person name="Wuthrich D."/>
            <person name="Kuhnert P."/>
            <person name="Arce C.C.M."/>
            <person name="Thonen L."/>
            <person name="Ruiz C."/>
            <person name="Zhang X."/>
            <person name="Robert C.A.M."/>
            <person name="Karimi J."/>
            <person name="Kamali S."/>
            <person name="Ma J."/>
            <person name="Bruggmann R."/>
            <person name="Erb M."/>
        </authorList>
    </citation>
    <scope>NUCLEOTIDE SEQUENCE [LARGE SCALE GENOMIC DNA]</scope>
    <source>
        <strain evidence="1 2">BOJ-47</strain>
    </source>
</reference>
<dbReference type="InterPro" id="IPR009091">
    <property type="entry name" value="RCC1/BLIP-II"/>
</dbReference>
<protein>
    <submittedName>
        <fullName evidence="1">Uncharacterized protein</fullName>
    </submittedName>
</protein>
<gene>
    <name evidence="1" type="ORF">CKY01_17080</name>
</gene>
<dbReference type="SUPFAM" id="SSF50985">
    <property type="entry name" value="RCC1/BLIP-II"/>
    <property type="match status" value="1"/>
</dbReference>
<dbReference type="Proteomes" id="UP000250870">
    <property type="component" value="Unassembled WGS sequence"/>
</dbReference>
<dbReference type="Gene3D" id="2.130.10.30">
    <property type="entry name" value="Regulator of chromosome condensation 1/beta-lactamase-inhibitor protein II"/>
    <property type="match status" value="1"/>
</dbReference>
<sequence length="132" mass="14341">MNQHNEFSFSTETKDTFIKQRSGSKAISYDSNGVIDSNNSGTAILLQNGHIVAWGDTDHGGELPSEIAELNDIVSLSATQYAFAALRADRSVVTWGDAGYGGKTCLSYTNILTRPLVIELLPHRLIPIKNTT</sequence>